<proteinExistence type="predicted"/>
<keyword evidence="2" id="KW-1185">Reference proteome</keyword>
<dbReference type="Proteomes" id="UP000414233">
    <property type="component" value="Unassembled WGS sequence"/>
</dbReference>
<protein>
    <submittedName>
        <fullName evidence="1">Uncharacterized protein</fullName>
    </submittedName>
</protein>
<evidence type="ECO:0000313" key="2">
    <source>
        <dbReference type="Proteomes" id="UP000414233"/>
    </source>
</evidence>
<reference evidence="1 2" key="1">
    <citation type="submission" date="2019-08" db="EMBL/GenBank/DDBJ databases">
        <authorList>
            <person name="Peeters C."/>
        </authorList>
    </citation>
    <scope>NUCLEOTIDE SEQUENCE [LARGE SCALE GENOMIC DNA]</scope>
    <source>
        <strain evidence="1 2">LMG 30175</strain>
    </source>
</reference>
<organism evidence="1 2">
    <name type="scientific">Pandoraea terrae</name>
    <dbReference type="NCBI Taxonomy" id="1537710"/>
    <lineage>
        <taxon>Bacteria</taxon>
        <taxon>Pseudomonadati</taxon>
        <taxon>Pseudomonadota</taxon>
        <taxon>Betaproteobacteria</taxon>
        <taxon>Burkholderiales</taxon>
        <taxon>Burkholderiaceae</taxon>
        <taxon>Pandoraea</taxon>
    </lineage>
</organism>
<dbReference type="RefSeq" id="WP_150699263.1">
    <property type="nucleotide sequence ID" value="NZ_CABPRZ010000025.1"/>
</dbReference>
<dbReference type="EMBL" id="CABPRZ010000025">
    <property type="protein sequence ID" value="VVE49128.1"/>
    <property type="molecule type" value="Genomic_DNA"/>
</dbReference>
<sequence length="165" mass="18196">MIVLNEFMSGLLRRELLPAAALPPVLQGILDGGVKRVGECVVFGQLHSADELPPAELLQQRYVDLAGYEATRNKVAIDTHCEGAPMSTAVRFLNEFALRWPDGLGTAVAIVECDNDEASGLSCKFRFHVKREGMTWIDRECIDHVTQAILIREIGDQSEASSWPC</sequence>
<dbReference type="AlphaFoldDB" id="A0A5E4YLE4"/>
<accession>A0A5E4YLE4</accession>
<name>A0A5E4YLE4_9BURK</name>
<gene>
    <name evidence="1" type="ORF">PTE30175_04480</name>
</gene>
<dbReference type="OrthoDB" id="1075158at2"/>
<evidence type="ECO:0000313" key="1">
    <source>
        <dbReference type="EMBL" id="VVE49128.1"/>
    </source>
</evidence>